<organism evidence="2 3">
    <name type="scientific">Ponticoccus alexandrii</name>
    <dbReference type="NCBI Taxonomy" id="1943633"/>
    <lineage>
        <taxon>Bacteria</taxon>
        <taxon>Pseudomonadati</taxon>
        <taxon>Pseudomonadota</taxon>
        <taxon>Alphaproteobacteria</taxon>
        <taxon>Rhodobacterales</taxon>
        <taxon>Roseobacteraceae</taxon>
        <taxon>Ponticoccus</taxon>
    </lineage>
</organism>
<feature type="transmembrane region" description="Helical" evidence="1">
    <location>
        <begin position="12"/>
        <end position="29"/>
    </location>
</feature>
<feature type="transmembrane region" description="Helical" evidence="1">
    <location>
        <begin position="261"/>
        <end position="284"/>
    </location>
</feature>
<protein>
    <submittedName>
        <fullName evidence="2">Organoarsenical effux MFS transporter ArsJ</fullName>
    </submittedName>
</protein>
<dbReference type="Gene3D" id="1.20.1250.20">
    <property type="entry name" value="MFS general substrate transporter like domains"/>
    <property type="match status" value="1"/>
</dbReference>
<accession>A0ABX7F6F0</accession>
<dbReference type="PANTHER" id="PTHR23547:SF1">
    <property type="entry name" value="MAJOR FACILITATOR SUPERFAMILY MFS_1"/>
    <property type="match status" value="1"/>
</dbReference>
<evidence type="ECO:0000313" key="3">
    <source>
        <dbReference type="Proteomes" id="UP000596387"/>
    </source>
</evidence>
<feature type="transmembrane region" description="Helical" evidence="1">
    <location>
        <begin position="305"/>
        <end position="323"/>
    </location>
</feature>
<sequence>MTQTHTAHRPEGLSAYIAVTAAYWAFMLTDGALRMLVLLHFHTLGFSAVQLAYLFLLYELAGIVTNLSAGWIAARFGLTATLYAGLSLQIVALLALAQLDPGWALGASVVYVMVVQGLSGVAKDLSKMSAKSAVKLLAPKGQGGLFRWVALLTGSKNAVKGCGFLLGAALLALAGFVPAVLGMAAVLGVVLAAVALRMPPGLPGGSKGVRFAAVFSTDRNVNWLSFARVFLFGARDVWFVVGIPVYFYAVLSDGSEAGNRAAFFTIGSFMAVWTILYGVVQAWAPKALRAASRPEAEIAAAARGWALSLTVVPVLLAALVALAGDPAPWLTATIIAGLLVFGALFAVNSALHSYLILAFSKGDRVTMDVGFYYMANATGRLLGTLLSGLSYQFGGLPACLATAAVLLGLSALGAGRLRA</sequence>
<proteinExistence type="predicted"/>
<name>A0ABX7F6F0_9RHOB</name>
<gene>
    <name evidence="2" type="primary">arsJ</name>
    <name evidence="2" type="ORF">GQA70_07135</name>
</gene>
<feature type="transmembrane region" description="Helical" evidence="1">
    <location>
        <begin position="329"/>
        <end position="357"/>
    </location>
</feature>
<evidence type="ECO:0000313" key="2">
    <source>
        <dbReference type="EMBL" id="QRF66105.1"/>
    </source>
</evidence>
<reference evidence="2 3" key="1">
    <citation type="submission" date="2019-12" db="EMBL/GenBank/DDBJ databases">
        <title>Complete Genome Sequence of a Quorum-Sensing Bacterium,Rhodobacteraceae bacterium C31, Isolated from a marine microalgae symbiotic bacteria.</title>
        <authorList>
            <person name="Zhang Y."/>
        </authorList>
    </citation>
    <scope>NUCLEOTIDE SEQUENCE [LARGE SCALE GENOMIC DNA]</scope>
    <source>
        <strain evidence="2 3">C31</strain>
    </source>
</reference>
<dbReference type="NCBIfam" id="NF033734">
    <property type="entry name" value="MFS_ArsJ"/>
    <property type="match status" value="1"/>
</dbReference>
<dbReference type="SUPFAM" id="SSF103473">
    <property type="entry name" value="MFS general substrate transporter"/>
    <property type="match status" value="1"/>
</dbReference>
<dbReference type="InterPro" id="IPR047769">
    <property type="entry name" value="MFS_ArsJ"/>
</dbReference>
<dbReference type="Proteomes" id="UP000596387">
    <property type="component" value="Chromosome"/>
</dbReference>
<evidence type="ECO:0000256" key="1">
    <source>
        <dbReference type="SAM" id="Phobius"/>
    </source>
</evidence>
<keyword evidence="3" id="KW-1185">Reference proteome</keyword>
<dbReference type="InterPro" id="IPR036259">
    <property type="entry name" value="MFS_trans_sf"/>
</dbReference>
<feature type="transmembrane region" description="Helical" evidence="1">
    <location>
        <begin position="369"/>
        <end position="389"/>
    </location>
</feature>
<keyword evidence="1" id="KW-0812">Transmembrane</keyword>
<feature type="transmembrane region" description="Helical" evidence="1">
    <location>
        <begin position="395"/>
        <end position="415"/>
    </location>
</feature>
<keyword evidence="1" id="KW-0472">Membrane</keyword>
<dbReference type="EMBL" id="CP047166">
    <property type="protein sequence ID" value="QRF66105.1"/>
    <property type="molecule type" value="Genomic_DNA"/>
</dbReference>
<feature type="transmembrane region" description="Helical" evidence="1">
    <location>
        <begin position="164"/>
        <end position="196"/>
    </location>
</feature>
<feature type="transmembrane region" description="Helical" evidence="1">
    <location>
        <begin position="76"/>
        <end position="96"/>
    </location>
</feature>
<keyword evidence="1" id="KW-1133">Transmembrane helix</keyword>
<dbReference type="RefSeq" id="WP_031321870.1">
    <property type="nucleotide sequence ID" value="NZ_CP047166.1"/>
</dbReference>
<feature type="transmembrane region" description="Helical" evidence="1">
    <location>
        <begin position="229"/>
        <end position="249"/>
    </location>
</feature>
<dbReference type="PANTHER" id="PTHR23547">
    <property type="entry name" value="MAJOR FACILITATOR SUPERFAMILY DOMAIN, GENERAL SUBSTRATE TRANSPORTER"/>
    <property type="match status" value="1"/>
</dbReference>